<reference evidence="10" key="1">
    <citation type="submission" date="2018-04" db="EMBL/GenBank/DDBJ databases">
        <authorList>
            <person name="Liu S."/>
            <person name="Wang Z."/>
            <person name="Li J."/>
        </authorList>
    </citation>
    <scope>NUCLEOTIDE SEQUENCE [LARGE SCALE GENOMIC DNA]</scope>
    <source>
        <strain evidence="10">2189</strain>
    </source>
</reference>
<keyword evidence="2" id="KW-1003">Cell membrane</keyword>
<comment type="subcellular location">
    <subcellularLocation>
        <location evidence="1">Cell membrane</location>
        <topology evidence="1">Multi-pass membrane protein</topology>
    </subcellularLocation>
</comment>
<feature type="transmembrane region" description="Helical" evidence="8">
    <location>
        <begin position="153"/>
        <end position="170"/>
    </location>
</feature>
<keyword evidence="6 8" id="KW-0472">Membrane</keyword>
<feature type="transmembrane region" description="Helical" evidence="8">
    <location>
        <begin position="260"/>
        <end position="281"/>
    </location>
</feature>
<evidence type="ECO:0000313" key="9">
    <source>
        <dbReference type="EMBL" id="PWC01064.1"/>
    </source>
</evidence>
<dbReference type="Proteomes" id="UP000244989">
    <property type="component" value="Unassembled WGS sequence"/>
</dbReference>
<dbReference type="EMBL" id="QEEZ01000020">
    <property type="protein sequence ID" value="PWC01064.1"/>
    <property type="molecule type" value="Genomic_DNA"/>
</dbReference>
<comment type="similarity">
    <text evidence="7">Belongs to the glycosyltransferase 87 family.</text>
</comment>
<evidence type="ECO:0000256" key="2">
    <source>
        <dbReference type="ARBA" id="ARBA00022475"/>
    </source>
</evidence>
<gene>
    <name evidence="9" type="ORF">DF222_09575</name>
</gene>
<evidence type="ECO:0000256" key="1">
    <source>
        <dbReference type="ARBA" id="ARBA00004651"/>
    </source>
</evidence>
<proteinExistence type="inferred from homology"/>
<evidence type="ECO:0000256" key="3">
    <source>
        <dbReference type="ARBA" id="ARBA00022679"/>
    </source>
</evidence>
<feature type="transmembrane region" description="Helical" evidence="8">
    <location>
        <begin position="20"/>
        <end position="39"/>
    </location>
</feature>
<feature type="transmembrane region" description="Helical" evidence="8">
    <location>
        <begin position="100"/>
        <end position="121"/>
    </location>
</feature>
<protein>
    <submittedName>
        <fullName evidence="9">DUF2029 domain-containing protein</fullName>
    </submittedName>
</protein>
<evidence type="ECO:0000256" key="4">
    <source>
        <dbReference type="ARBA" id="ARBA00022692"/>
    </source>
</evidence>
<feature type="transmembrane region" description="Helical" evidence="8">
    <location>
        <begin position="288"/>
        <end position="306"/>
    </location>
</feature>
<dbReference type="GO" id="GO:0005886">
    <property type="term" value="C:plasma membrane"/>
    <property type="evidence" value="ECO:0007669"/>
    <property type="project" value="UniProtKB-SubCell"/>
</dbReference>
<keyword evidence="10" id="KW-1185">Reference proteome</keyword>
<feature type="transmembrane region" description="Helical" evidence="8">
    <location>
        <begin position="360"/>
        <end position="385"/>
    </location>
</feature>
<feature type="transmembrane region" description="Helical" evidence="8">
    <location>
        <begin position="204"/>
        <end position="229"/>
    </location>
</feature>
<dbReference type="AlphaFoldDB" id="A0A2U1T4Z0"/>
<dbReference type="InterPro" id="IPR018584">
    <property type="entry name" value="GT87"/>
</dbReference>
<dbReference type="OrthoDB" id="5175994at2"/>
<name>A0A2U1T4Z0_9CORY</name>
<evidence type="ECO:0000256" key="8">
    <source>
        <dbReference type="SAM" id="Phobius"/>
    </source>
</evidence>
<keyword evidence="3" id="KW-0808">Transferase</keyword>
<dbReference type="Pfam" id="PF09594">
    <property type="entry name" value="GT87"/>
    <property type="match status" value="1"/>
</dbReference>
<keyword evidence="4 8" id="KW-0812">Transmembrane</keyword>
<accession>A0A2U1T4Z0</accession>
<keyword evidence="5 8" id="KW-1133">Transmembrane helix</keyword>
<feature type="transmembrane region" description="Helical" evidence="8">
    <location>
        <begin position="312"/>
        <end position="330"/>
    </location>
</feature>
<comment type="caution">
    <text evidence="9">The sequence shown here is derived from an EMBL/GenBank/DDBJ whole genome shotgun (WGS) entry which is preliminary data.</text>
</comment>
<organism evidence="9 10">
    <name type="scientific">Corynebacterium yudongzhengii</name>
    <dbReference type="NCBI Taxonomy" id="2080740"/>
    <lineage>
        <taxon>Bacteria</taxon>
        <taxon>Bacillati</taxon>
        <taxon>Actinomycetota</taxon>
        <taxon>Actinomycetes</taxon>
        <taxon>Mycobacteriales</taxon>
        <taxon>Corynebacteriaceae</taxon>
        <taxon>Corynebacterium</taxon>
    </lineage>
</organism>
<evidence type="ECO:0000256" key="7">
    <source>
        <dbReference type="ARBA" id="ARBA00024033"/>
    </source>
</evidence>
<evidence type="ECO:0000256" key="5">
    <source>
        <dbReference type="ARBA" id="ARBA00022989"/>
    </source>
</evidence>
<feature type="transmembrane region" description="Helical" evidence="8">
    <location>
        <begin position="176"/>
        <end position="197"/>
    </location>
</feature>
<feature type="transmembrane region" description="Helical" evidence="8">
    <location>
        <begin position="337"/>
        <end position="354"/>
    </location>
</feature>
<evidence type="ECO:0000313" key="10">
    <source>
        <dbReference type="Proteomes" id="UP000244989"/>
    </source>
</evidence>
<dbReference type="KEGG" id="cyz:C3B44_04900"/>
<sequence>MSGPWLKDRTGTHGNALLNAIAWPLSVLLVLYTVFVLAVNGAVTDDFTTVYSAVRRFLDGAPVYDEVYHYVDPHYLYNPGATLLLTPMGLSEHFALSRMVFIIVNAAAIVAALVALVRAFGHRLSSALLPVAIAVAFSTEAVRNTLIFTNINGILLLVFVGFLLTWLAGYRWVAGLLLGVAIVIKPMFLPLLFLPLVRLDVRTIGAAVAVPVVTNLLAWPLMADAWAYVDKVMPYLSITRDYANASLPGLAVYFDLPTPLYVLAWGAMAVLCGVGTLALLPWRRSDELLWATTTSALLLTGVFLLSSLGQQYYSLMLFPFMFTVLLRVSALHSMPAWIALVLVLAPLSFTTNYAPVAGRWIGTFIATAGWALLITVICVTALAWLKHSGIIGRRHMFTRVGPEERGNHD</sequence>
<evidence type="ECO:0000256" key="6">
    <source>
        <dbReference type="ARBA" id="ARBA00023136"/>
    </source>
</evidence>
<dbReference type="GO" id="GO:0016758">
    <property type="term" value="F:hexosyltransferase activity"/>
    <property type="evidence" value="ECO:0007669"/>
    <property type="project" value="InterPro"/>
</dbReference>